<dbReference type="EMBL" id="JABBWK010000028">
    <property type="protein sequence ID" value="KAG1900169.1"/>
    <property type="molecule type" value="Genomic_DNA"/>
</dbReference>
<comment type="caution">
    <text evidence="1">The sequence shown here is derived from an EMBL/GenBank/DDBJ whole genome shotgun (WGS) entry which is preliminary data.</text>
</comment>
<gene>
    <name evidence="1" type="ORF">F5891DRAFT_1188867</name>
</gene>
<accession>A0AAD4E831</accession>
<dbReference type="GeneID" id="64661354"/>
<dbReference type="Proteomes" id="UP001195769">
    <property type="component" value="Unassembled WGS sequence"/>
</dbReference>
<dbReference type="RefSeq" id="XP_041225745.1">
    <property type="nucleotide sequence ID" value="XM_041367056.1"/>
</dbReference>
<evidence type="ECO:0000313" key="1">
    <source>
        <dbReference type="EMBL" id="KAG1900169.1"/>
    </source>
</evidence>
<dbReference type="AlphaFoldDB" id="A0AAD4E831"/>
<reference evidence="1" key="1">
    <citation type="journal article" date="2020" name="New Phytol.">
        <title>Comparative genomics reveals dynamic genome evolution in host specialist ectomycorrhizal fungi.</title>
        <authorList>
            <person name="Lofgren L.A."/>
            <person name="Nguyen N.H."/>
            <person name="Vilgalys R."/>
            <person name="Ruytinx J."/>
            <person name="Liao H.L."/>
            <person name="Branco S."/>
            <person name="Kuo A."/>
            <person name="LaButti K."/>
            <person name="Lipzen A."/>
            <person name="Andreopoulos W."/>
            <person name="Pangilinan J."/>
            <person name="Riley R."/>
            <person name="Hundley H."/>
            <person name="Na H."/>
            <person name="Barry K."/>
            <person name="Grigoriev I.V."/>
            <person name="Stajich J.E."/>
            <person name="Kennedy P.G."/>
        </authorList>
    </citation>
    <scope>NUCLEOTIDE SEQUENCE</scope>
    <source>
        <strain evidence="1">FC203</strain>
    </source>
</reference>
<organism evidence="1 2">
    <name type="scientific">Suillus fuscotomentosus</name>
    <dbReference type="NCBI Taxonomy" id="1912939"/>
    <lineage>
        <taxon>Eukaryota</taxon>
        <taxon>Fungi</taxon>
        <taxon>Dikarya</taxon>
        <taxon>Basidiomycota</taxon>
        <taxon>Agaricomycotina</taxon>
        <taxon>Agaricomycetes</taxon>
        <taxon>Agaricomycetidae</taxon>
        <taxon>Boletales</taxon>
        <taxon>Suillineae</taxon>
        <taxon>Suillaceae</taxon>
        <taxon>Suillus</taxon>
    </lineage>
</organism>
<evidence type="ECO:0000313" key="2">
    <source>
        <dbReference type="Proteomes" id="UP001195769"/>
    </source>
</evidence>
<sequence>MHVARQLVECYHRGNVDNHTHGMRVDEDRVPAFAMYKIAFLASLHQLAVESDVSQPAVEGLRLVTQARAPVNHDLAVQ</sequence>
<protein>
    <submittedName>
        <fullName evidence="1">Uncharacterized protein</fullName>
    </submittedName>
</protein>
<proteinExistence type="predicted"/>
<keyword evidence="2" id="KW-1185">Reference proteome</keyword>
<name>A0AAD4E831_9AGAM</name>